<evidence type="ECO:0000313" key="3">
    <source>
        <dbReference type="EMBL" id="MBE1236240.1"/>
    </source>
</evidence>
<gene>
    <name evidence="3" type="ORF">IHV25_01030</name>
</gene>
<feature type="compositionally biased region" description="Polar residues" evidence="1">
    <location>
        <begin position="17"/>
        <end position="26"/>
    </location>
</feature>
<feature type="region of interest" description="Disordered" evidence="1">
    <location>
        <begin position="432"/>
        <end position="456"/>
    </location>
</feature>
<dbReference type="EMBL" id="JACZHT010000001">
    <property type="protein sequence ID" value="MBE1236240.1"/>
    <property type="molecule type" value="Genomic_DNA"/>
</dbReference>
<evidence type="ECO:0000256" key="1">
    <source>
        <dbReference type="SAM" id="MobiDB-lite"/>
    </source>
</evidence>
<reference evidence="3" key="1">
    <citation type="submission" date="2020-10" db="EMBL/GenBank/DDBJ databases">
        <title>Genome sequence of the unusual species of purple photosynthetic bacteria, Phaeovibrio sulfidiphilus DSM 23193, type strain.</title>
        <authorList>
            <person name="Kyndt J.A."/>
            <person name="Meyer T.E."/>
        </authorList>
    </citation>
    <scope>NUCLEOTIDE SEQUENCE</scope>
    <source>
        <strain evidence="3">DSM 23193</strain>
    </source>
</reference>
<evidence type="ECO:0000313" key="4">
    <source>
        <dbReference type="Proteomes" id="UP000631034"/>
    </source>
</evidence>
<dbReference type="SMART" id="SM00869">
    <property type="entry name" value="Autotransporter"/>
    <property type="match status" value="1"/>
</dbReference>
<organism evidence="3 4">
    <name type="scientific">Phaeovibrio sulfidiphilus</name>
    <dbReference type="NCBI Taxonomy" id="1220600"/>
    <lineage>
        <taxon>Bacteria</taxon>
        <taxon>Pseudomonadati</taxon>
        <taxon>Pseudomonadota</taxon>
        <taxon>Alphaproteobacteria</taxon>
        <taxon>Rhodospirillales</taxon>
        <taxon>Rhodospirillaceae</taxon>
        <taxon>Phaeovibrio</taxon>
    </lineage>
</organism>
<comment type="caution">
    <text evidence="3">The sequence shown here is derived from an EMBL/GenBank/DDBJ whole genome shotgun (WGS) entry which is preliminary data.</text>
</comment>
<feature type="domain" description="Autotransporter" evidence="2">
    <location>
        <begin position="1442"/>
        <end position="1719"/>
    </location>
</feature>
<sequence length="1719" mass="173465">MTPATDGYGDLKDGDSLSVSGGTATQHGRGGNASWTGFANTQQGAGNGLKGVALTLGGSDSDRPGGSAAATLSAGSGEGTLYFASADESGQDTVGFHLGAGAMTGFGGTGGDLTLTVQSRIDAADTSDPDKGYGFSLFAADEKAADGHATEARKTGSSFGTVTVNFLEDVLFTGDYLSGAVSGGAGNAGDGGSGGTGTVTFAKKLTVKGTTEIKGAAGGDANGPGRGGDAMSRAESYAEIEVGSRHAPFGGITQFIVGSGAGGSVSAGATGSGGSGSTVDVTAGKATVHGLLSVKSGAGGTGSDLSADGHGGMAGSTRLTVVGDLRVNNFYYDDGSIVLESGYSRSAAGDGGASGLRGSGGQGGAVTVTVGGVTVVGLRGTVYAGAGGEAVAGSVQGASGGAGGHYTAIFGASNTHLTRTVMDVGGRYTVDARQGGSSGSPFGGAQASGVGGRGGDIEETYQGTAHYKDGLSIKYSYGGTAEKTSTSLARGGDGGDIRMTYLSDMILGDKSSLEIGEFWGLPFNPSASLGAGTGGNGGAVQVKVARDVVGGAGPTGGLGTAFQILAGAGGVVKSTGNAGHAGPVGVHVGRDFEFLANDTANHVVWAGHGGNNDVLSDPRPADIGKSGNGGDVSVSVGRAYRADGAIRYGAGRGGLAGEKVAGARGGKVDLTAGVLDIQKDGVFTAGSAGRPTGGFAGGDGGSVTVSVTGRAAFFGYGAQFAGGDQDVSDTAIPARNGKAGNVTFSADEGFIYSQDRVRIVAGGGRFATSPAGSVSVKAKSLTLTDLRGYNDEMKRPANGLALFGSEPALASVAGLVGGSASLDLSILRTDGGGGAILDIERRGGSVSARVTNLVAVREAITVNLNEDPVVDPKTDPGSFRVGFTNLGMDGGTALSLASANETVAYSWQAGGHLYAANAISGAGVNTANRLDVTRTDKGKVVAVQQSGVGRTAVFDVANLAFVPAEGPVPQILAVNAGSKDAFGLAINDTTKVTLLGADNVRPGQAVNLVNTAAGSTFTGHSGPGTLGDSWGNVADATYDLGIVTAADKKNTLQATVRSFEIRKDWVIDTGRDLKTVAAAETTDWRRLSVPGTLHIVDNRYSGPNSIAITVDDNKGTRGRADLWADRIHVGTTNTVSRDWIENPIQITSTTLDFSGAVAGNLKDRSARGVAFGSLALGSGSQTVLRGDMAGAGGAGNYAFGGHLEVGDMFRDYHTSARLTNTATSSAGAALTVDRARFHLSNDLPDRIAFADAWMAHYDGQRYANDSTGAKNRLVTDRGGNGIVMLEVNGNAPQGITVHFDRDWTVDLSQSLAGIDRMETLRKDYGARGLHAPRLTLVDNINSDLSTIRGQTFEGDRTATVGARSWGYRGFLEGVYAVGYGNNDASDAVRDWGTNDSVILEFRGIAADLGKSALQARTASETLLNQGQDLAADMVDNALPLGTCDPAKGVRGVALVATGGGHRAVDTGSSVSGTGFSLAAGPGVAIDHTQGRTTVGLLFEAGWGGYDLNNAFAWRGAFNGKTDSRYYGGALVARHEFCCSGIYGEASFRAGTVDTEYKGHQSATDFDSSALYVGGHVGVGAVLDTWQDGAVDVYARGLFTRMGSDTATDTAGEELRFDSSLSVRSRLGARLSHAFLPSLKGYVGGAWEYEFDGKQQGTARLTGSANVAHIPAIDIKGHTGIGEVGVQWAALENLSVGAGFQGSMGQRESYGGTARVMYSW</sequence>
<name>A0A8J7CPY5_9PROT</name>
<dbReference type="SUPFAM" id="SSF103515">
    <property type="entry name" value="Autotransporter"/>
    <property type="match status" value="1"/>
</dbReference>
<dbReference type="InterPro" id="IPR036709">
    <property type="entry name" value="Autotransporte_beta_dom_sf"/>
</dbReference>
<dbReference type="PROSITE" id="PS51208">
    <property type="entry name" value="AUTOTRANSPORTER"/>
    <property type="match status" value="1"/>
</dbReference>
<protein>
    <recommendedName>
        <fullName evidence="2">Autotransporter domain-containing protein</fullName>
    </recommendedName>
</protein>
<dbReference type="Proteomes" id="UP000631034">
    <property type="component" value="Unassembled WGS sequence"/>
</dbReference>
<proteinExistence type="predicted"/>
<evidence type="ECO:0000259" key="2">
    <source>
        <dbReference type="PROSITE" id="PS51208"/>
    </source>
</evidence>
<feature type="compositionally biased region" description="Gly residues" evidence="1">
    <location>
        <begin position="216"/>
        <end position="228"/>
    </location>
</feature>
<accession>A0A8J7CPY5</accession>
<dbReference type="InterPro" id="IPR005546">
    <property type="entry name" value="Autotransporte_beta"/>
</dbReference>
<dbReference type="RefSeq" id="WP_192533109.1">
    <property type="nucleotide sequence ID" value="NZ_JACZHT010000001.1"/>
</dbReference>
<feature type="region of interest" description="Disordered" evidence="1">
    <location>
        <begin position="1"/>
        <end position="41"/>
    </location>
</feature>
<feature type="region of interest" description="Disordered" evidence="1">
    <location>
        <begin position="214"/>
        <end position="233"/>
    </location>
</feature>
<keyword evidence="4" id="KW-1185">Reference proteome</keyword>